<dbReference type="InterPro" id="IPR056441">
    <property type="entry name" value="Beta-barrel_GLAA-B_II"/>
</dbReference>
<keyword evidence="6" id="KW-0326">Glycosidase</keyword>
<dbReference type="SUPFAM" id="SSF49785">
    <property type="entry name" value="Galactose-binding domain-like"/>
    <property type="match status" value="1"/>
</dbReference>
<dbReference type="SUPFAM" id="SSF51126">
    <property type="entry name" value="Pectin lyase-like"/>
    <property type="match status" value="1"/>
</dbReference>
<feature type="domain" description="Glycosyl hydrolase family 98 putative carbohydrate-binding module" evidence="8">
    <location>
        <begin position="10"/>
        <end position="153"/>
    </location>
</feature>
<dbReference type="SMART" id="SM00776">
    <property type="entry name" value="NPCBM"/>
    <property type="match status" value="1"/>
</dbReference>
<comment type="caution">
    <text evidence="9">The sequence shown here is derived from an EMBL/GenBank/DDBJ whole genome shotgun (WGS) entry which is preliminary data.</text>
</comment>
<proteinExistence type="predicted"/>
<protein>
    <recommendedName>
        <fullName evidence="8">Glycosyl hydrolase family 98 putative carbohydrate-binding module domain-containing protein</fullName>
    </recommendedName>
</protein>
<feature type="chain" id="PRO_5045162477" description="Glycosyl hydrolase family 98 putative carbohydrate-binding module domain-containing protein" evidence="7">
    <location>
        <begin position="19"/>
        <end position="742"/>
    </location>
</feature>
<organism evidence="9 10">
    <name type="scientific">Tritrichomonas musculus</name>
    <dbReference type="NCBI Taxonomy" id="1915356"/>
    <lineage>
        <taxon>Eukaryota</taxon>
        <taxon>Metamonada</taxon>
        <taxon>Parabasalia</taxon>
        <taxon>Tritrichomonadida</taxon>
        <taxon>Tritrichomonadidae</taxon>
        <taxon>Tritrichomonas</taxon>
    </lineage>
</organism>
<dbReference type="Gene3D" id="2.160.20.10">
    <property type="entry name" value="Single-stranded right-handed beta-helix, Pectin lyase-like"/>
    <property type="match status" value="2"/>
</dbReference>
<dbReference type="Pfam" id="PF08305">
    <property type="entry name" value="NPCBM"/>
    <property type="match status" value="1"/>
</dbReference>
<reference evidence="9 10" key="1">
    <citation type="submission" date="2024-04" db="EMBL/GenBank/DDBJ databases">
        <title>Tritrichomonas musculus Genome.</title>
        <authorList>
            <person name="Alves-Ferreira E."/>
            <person name="Grigg M."/>
            <person name="Lorenzi H."/>
            <person name="Galac M."/>
        </authorList>
    </citation>
    <scope>NUCLEOTIDE SEQUENCE [LARGE SCALE GENOMIC DNA]</scope>
    <source>
        <strain evidence="9 10">EAF2021</strain>
    </source>
</reference>
<evidence type="ECO:0000256" key="3">
    <source>
        <dbReference type="ARBA" id="ARBA00022729"/>
    </source>
</evidence>
<evidence type="ECO:0000256" key="1">
    <source>
        <dbReference type="ARBA" id="ARBA00001255"/>
    </source>
</evidence>
<evidence type="ECO:0000259" key="8">
    <source>
        <dbReference type="SMART" id="SM00776"/>
    </source>
</evidence>
<evidence type="ECO:0000256" key="6">
    <source>
        <dbReference type="ARBA" id="ARBA00023295"/>
    </source>
</evidence>
<dbReference type="EMBL" id="JAPFFF010000003">
    <property type="protein sequence ID" value="KAK8895086.1"/>
    <property type="molecule type" value="Genomic_DNA"/>
</dbReference>
<dbReference type="Pfam" id="PF23764">
    <property type="entry name" value="Beta-barrel_GLAA-B_II"/>
    <property type="match status" value="1"/>
</dbReference>
<evidence type="ECO:0000256" key="2">
    <source>
        <dbReference type="ARBA" id="ARBA00001271"/>
    </source>
</evidence>
<dbReference type="InterPro" id="IPR006626">
    <property type="entry name" value="PbH1"/>
</dbReference>
<keyword evidence="3 7" id="KW-0732">Signal</keyword>
<dbReference type="Gene3D" id="2.60.120.1060">
    <property type="entry name" value="NPCBM/NEW2 domain"/>
    <property type="match status" value="1"/>
</dbReference>
<dbReference type="InterPro" id="IPR008979">
    <property type="entry name" value="Galactose-bd-like_sf"/>
</dbReference>
<evidence type="ECO:0000256" key="7">
    <source>
        <dbReference type="SAM" id="SignalP"/>
    </source>
</evidence>
<dbReference type="InterPro" id="IPR011050">
    <property type="entry name" value="Pectin_lyase_fold/virulence"/>
</dbReference>
<evidence type="ECO:0000313" key="9">
    <source>
        <dbReference type="EMBL" id="KAK8895086.1"/>
    </source>
</evidence>
<comment type="catalytic activity">
    <reaction evidence="1">
        <text>Hydrolysis of terminal, non-reducing alpha-D-galactose residues in alpha-D-galactosides, including galactose oligosaccharides, galactomannans and galactolipids.</text>
        <dbReference type="EC" id="3.2.1.22"/>
    </reaction>
</comment>
<dbReference type="SMART" id="SM00710">
    <property type="entry name" value="PbH1"/>
    <property type="match status" value="6"/>
</dbReference>
<evidence type="ECO:0000313" key="10">
    <source>
        <dbReference type="Proteomes" id="UP001470230"/>
    </source>
</evidence>
<dbReference type="InterPro" id="IPR038637">
    <property type="entry name" value="NPCBM_sf"/>
</dbReference>
<evidence type="ECO:0000256" key="4">
    <source>
        <dbReference type="ARBA" id="ARBA00022737"/>
    </source>
</evidence>
<keyword evidence="4" id="KW-0677">Repeat</keyword>
<comment type="catalytic activity">
    <reaction evidence="2">
        <text>Hydrolysis of terminal, non-reducing branched (1-&gt;3)-alpha-D-galactosidic residues, producing free D-galactose.</text>
        <dbReference type="EC" id="3.2.1.n1"/>
    </reaction>
</comment>
<dbReference type="InterPro" id="IPR057275">
    <property type="entry name" value="Beta-barrel_GLAA-B_I"/>
</dbReference>
<evidence type="ECO:0000256" key="5">
    <source>
        <dbReference type="ARBA" id="ARBA00022801"/>
    </source>
</evidence>
<dbReference type="InterPro" id="IPR012334">
    <property type="entry name" value="Pectin_lyas_fold"/>
</dbReference>
<dbReference type="InterPro" id="IPR013222">
    <property type="entry name" value="Glyco_hyd_98_carb-bd"/>
</dbReference>
<keyword evidence="10" id="KW-1185">Reference proteome</keyword>
<dbReference type="Pfam" id="PF23763">
    <property type="entry name" value="Beta-barrel_GLAA-B_I"/>
    <property type="match status" value="1"/>
</dbReference>
<name>A0ABR2KWA1_9EUKA</name>
<feature type="signal peptide" evidence="7">
    <location>
        <begin position="1"/>
        <end position="18"/>
    </location>
</feature>
<accession>A0ABR2KWA1</accession>
<gene>
    <name evidence="9" type="ORF">M9Y10_023528</name>
</gene>
<dbReference type="Proteomes" id="UP001470230">
    <property type="component" value="Unassembled WGS sequence"/>
</dbReference>
<keyword evidence="5" id="KW-0378">Hydrolase</keyword>
<sequence length="742" mass="83223">MFYLFISFILSGTPVVSDNDILMTKQTYGGCHRDLSVDGNPLKINGVTYSSGIGTHATSMIPITIPNKAKSLKGLCGVDDEVSGSSGSRSSVIFRILTGSEVLWSSDIMHDGESAVFFEVSIPEGSNKLYLLTDEYDTNANDHADWVNLEWNYYSPSELYSSRVLPERQQKQPTQTLTPNTFEDQGPKLRRMISIARSNPGSTIFLEKGEYHFYSSGSLKMSFHTSNHDQPTFQPIAIPLVDLTNITLDCNGSTFYFHNLLEPILILDSTNVTIKNLHIDYWRPYITEATVVSADYFSTTIQINKTLYPYRVENSKFIFENEGFNLRADSLMLFEKGSKRIINSTSDVGFSGSVKDNEDGTATVTENLMKYGLKTGDVIILKSNSRPYPGIVIYRSVKTIINNVQLHSSQGMALISQRSDSIYIINSGITCVGERYATSQADATHFSNCKGEIVVENCIFEGMMDDSINVHSTSLRITEIVNNSCIKLQYVHGQSVGFETFLPGEQVQFIRSTTLENDEIRKVTNVIKITTTELYLSIEGKIPSTIKVGDSVENGNYYARVIFRNNTIRNNRARGCLFTTPKDVLVENNFFDYTSGSALLLAGDAANWYESGSSRYVIIRNNRIINALTSRYQFTNAIFSFSPTISDIKKQTKFYHSNIKIEGNQINTFDVPLLYSTSSENVEFINNKIIYNSDFPSWGKKPFEFNKVKNITIGGNIVTPSKSFTIIDVTLENTDESEIHFK</sequence>